<organism evidence="2 3">
    <name type="scientific">Halalkalibacter alkaliphilus</name>
    <dbReference type="NCBI Taxonomy" id="2917993"/>
    <lineage>
        <taxon>Bacteria</taxon>
        <taxon>Bacillati</taxon>
        <taxon>Bacillota</taxon>
        <taxon>Bacilli</taxon>
        <taxon>Bacillales</taxon>
        <taxon>Bacillaceae</taxon>
        <taxon>Halalkalibacter</taxon>
    </lineage>
</organism>
<reference evidence="2" key="1">
    <citation type="submission" date="2022-02" db="EMBL/GenBank/DDBJ databases">
        <title>Halalkalibacter sp. nov. isolated from Lonar Lake, India.</title>
        <authorList>
            <person name="Joshi A."/>
            <person name="Thite S."/>
            <person name="Lodha T."/>
        </authorList>
    </citation>
    <scope>NUCLEOTIDE SEQUENCE</scope>
    <source>
        <strain evidence="2">MEB205</strain>
    </source>
</reference>
<dbReference type="RefSeq" id="WP_250096213.1">
    <property type="nucleotide sequence ID" value="NZ_JAKRYL010000008.1"/>
</dbReference>
<evidence type="ECO:0000313" key="3">
    <source>
        <dbReference type="Proteomes" id="UP001139150"/>
    </source>
</evidence>
<dbReference type="EMBL" id="JAKRYL010000008">
    <property type="protein sequence ID" value="MCL7747307.1"/>
    <property type="molecule type" value="Genomic_DNA"/>
</dbReference>
<name>A0A9X2I3K1_9BACI</name>
<sequence>MIYGIESRRLIFIRHLGVAVFSAILVYLFYLSYSAWGVVPALFPDWGADHPFWRAWAHAAFVLLFLTLIISPAATLWPPIKRLYSWRRELGIWFAVLSFGHGYAIWDRWARWDVARLFGFEYMEDVGGYILFRPEVGIMNMMGLIIAPMIILLVVTSFDGAVKLLGASAWKWLHTTLVHVIFYIVMIRGVLYLFYFFQYSPPNWRAYPPIWFLYVFLGMAIFVVLLQACAFTKTVLHRRGRKQKNGIIQVAAVIGIAIMFAMPLVLMTGTVAYFDNRTIKEPPEFTQAAEDYAQNFEMVIHEENQNIYIWAKNLDSAPYFRQMTEISGEKVLNNIYRYDDQTLYMEELDADMELVWSKIVNVRPEDIGILEVAIETGGWAEQYGAGEHKIPFSSGELQVSIHNVGEIIPDAVFEIPDDIEFSSP</sequence>
<proteinExistence type="predicted"/>
<dbReference type="Proteomes" id="UP001139150">
    <property type="component" value="Unassembled WGS sequence"/>
</dbReference>
<protein>
    <recommendedName>
        <fullName evidence="4">Ferric oxidoreductase domain-containing protein</fullName>
    </recommendedName>
</protein>
<evidence type="ECO:0008006" key="4">
    <source>
        <dbReference type="Google" id="ProtNLM"/>
    </source>
</evidence>
<feature type="transmembrane region" description="Helical" evidence="1">
    <location>
        <begin position="209"/>
        <end position="229"/>
    </location>
</feature>
<keyword evidence="1" id="KW-1133">Transmembrane helix</keyword>
<feature type="transmembrane region" description="Helical" evidence="1">
    <location>
        <begin position="12"/>
        <end position="36"/>
    </location>
</feature>
<comment type="caution">
    <text evidence="2">The sequence shown here is derived from an EMBL/GenBank/DDBJ whole genome shotgun (WGS) entry which is preliminary data.</text>
</comment>
<feature type="transmembrane region" description="Helical" evidence="1">
    <location>
        <begin position="141"/>
        <end position="165"/>
    </location>
</feature>
<dbReference type="AlphaFoldDB" id="A0A9X2I3K1"/>
<evidence type="ECO:0000256" key="1">
    <source>
        <dbReference type="SAM" id="Phobius"/>
    </source>
</evidence>
<feature type="transmembrane region" description="Helical" evidence="1">
    <location>
        <begin position="90"/>
        <end position="106"/>
    </location>
</feature>
<gene>
    <name evidence="2" type="ORF">MF646_09260</name>
</gene>
<feature type="transmembrane region" description="Helical" evidence="1">
    <location>
        <begin position="177"/>
        <end position="197"/>
    </location>
</feature>
<accession>A0A9X2I3K1</accession>
<evidence type="ECO:0000313" key="2">
    <source>
        <dbReference type="EMBL" id="MCL7747307.1"/>
    </source>
</evidence>
<keyword evidence="1" id="KW-0472">Membrane</keyword>
<keyword evidence="1" id="KW-0812">Transmembrane</keyword>
<keyword evidence="3" id="KW-1185">Reference proteome</keyword>
<feature type="transmembrane region" description="Helical" evidence="1">
    <location>
        <begin position="250"/>
        <end position="274"/>
    </location>
</feature>
<feature type="transmembrane region" description="Helical" evidence="1">
    <location>
        <begin position="56"/>
        <end position="78"/>
    </location>
</feature>